<keyword evidence="4" id="KW-0479">Metal-binding</keyword>
<evidence type="ECO:0000256" key="8">
    <source>
        <dbReference type="ARBA" id="ARBA00047851"/>
    </source>
</evidence>
<evidence type="ECO:0000256" key="7">
    <source>
        <dbReference type="ARBA" id="ARBA00047334"/>
    </source>
</evidence>
<evidence type="ECO:0000256" key="3">
    <source>
        <dbReference type="ARBA" id="ARBA00022679"/>
    </source>
</evidence>
<keyword evidence="14" id="KW-1185">Reference proteome</keyword>
<proteinExistence type="inferred from homology"/>
<dbReference type="EC" id="2.5.1.3" evidence="10"/>
<dbReference type="Gene3D" id="3.20.20.70">
    <property type="entry name" value="Aldolase class I"/>
    <property type="match status" value="1"/>
</dbReference>
<evidence type="ECO:0000256" key="2">
    <source>
        <dbReference type="ARBA" id="ARBA00005165"/>
    </source>
</evidence>
<dbReference type="GO" id="GO:0009229">
    <property type="term" value="P:thiamine diphosphate biosynthetic process"/>
    <property type="evidence" value="ECO:0007669"/>
    <property type="project" value="UniProtKB-UniPathway"/>
</dbReference>
<comment type="catalytic activity">
    <reaction evidence="8 10">
        <text>2-(2-carboxy-4-methylthiazol-5-yl)ethyl phosphate + 4-amino-2-methyl-5-(diphosphooxymethyl)pyrimidine + 2 H(+) = thiamine phosphate + CO2 + diphosphate</text>
        <dbReference type="Rhea" id="RHEA:47848"/>
        <dbReference type="ChEBI" id="CHEBI:15378"/>
        <dbReference type="ChEBI" id="CHEBI:16526"/>
        <dbReference type="ChEBI" id="CHEBI:33019"/>
        <dbReference type="ChEBI" id="CHEBI:37575"/>
        <dbReference type="ChEBI" id="CHEBI:57841"/>
        <dbReference type="ChEBI" id="CHEBI:62890"/>
        <dbReference type="EC" id="2.5.1.3"/>
    </reaction>
</comment>
<evidence type="ECO:0000256" key="10">
    <source>
        <dbReference type="RuleBase" id="RU003826"/>
    </source>
</evidence>
<evidence type="ECO:0000313" key="14">
    <source>
        <dbReference type="Proteomes" id="UP000054262"/>
    </source>
</evidence>
<evidence type="ECO:0000256" key="4">
    <source>
        <dbReference type="ARBA" id="ARBA00022723"/>
    </source>
</evidence>
<gene>
    <name evidence="13" type="ORF">MB2181_01160</name>
</gene>
<comment type="cofactor">
    <cofactor evidence="1">
        <name>Mg(2+)</name>
        <dbReference type="ChEBI" id="CHEBI:18420"/>
    </cofactor>
</comment>
<reference evidence="13 14" key="1">
    <citation type="submission" date="2006-11" db="EMBL/GenBank/DDBJ databases">
        <authorList>
            <person name="Giovannoni S."/>
            <person name="Vergin K."/>
            <person name="Ferriera S."/>
            <person name="Johnson J."/>
            <person name="Kravitz S."/>
            <person name="Beeson K."/>
            <person name="Sutton G."/>
            <person name="Rogers Y.-H."/>
            <person name="Friedman R."/>
            <person name="Frazier M."/>
            <person name="Venter J.C."/>
        </authorList>
    </citation>
    <scope>NUCLEOTIDE SEQUENCE [LARGE SCALE GENOMIC DNA]</scope>
    <source>
        <strain evidence="13 14">HTCC2181</strain>
    </source>
</reference>
<keyword evidence="5" id="KW-0460">Magnesium</keyword>
<dbReference type="PANTHER" id="PTHR20857:SF15">
    <property type="entry name" value="THIAMINE-PHOSPHATE SYNTHASE"/>
    <property type="match status" value="1"/>
</dbReference>
<comment type="caution">
    <text evidence="13">The sequence shown here is derived from an EMBL/GenBank/DDBJ whole genome shotgun (WGS) entry which is preliminary data.</text>
</comment>
<dbReference type="InterPro" id="IPR036206">
    <property type="entry name" value="ThiamineP_synth_sf"/>
</dbReference>
<evidence type="ECO:0000256" key="9">
    <source>
        <dbReference type="ARBA" id="ARBA00047883"/>
    </source>
</evidence>
<name>A0P529_9PROT</name>
<dbReference type="CDD" id="cd00564">
    <property type="entry name" value="TMP_TenI"/>
    <property type="match status" value="1"/>
</dbReference>
<dbReference type="GO" id="GO:0005737">
    <property type="term" value="C:cytoplasm"/>
    <property type="evidence" value="ECO:0007669"/>
    <property type="project" value="TreeGrafter"/>
</dbReference>
<dbReference type="Proteomes" id="UP000054262">
    <property type="component" value="Unassembled WGS sequence"/>
</dbReference>
<dbReference type="NCBIfam" id="TIGR00693">
    <property type="entry name" value="thiE"/>
    <property type="match status" value="1"/>
</dbReference>
<organism evidence="13 14">
    <name type="scientific">Methylophilales bacterium HTCC2181</name>
    <dbReference type="NCBI Taxonomy" id="383631"/>
    <lineage>
        <taxon>Bacteria</taxon>
        <taxon>Pseudomonadati</taxon>
        <taxon>Pseudomonadota</taxon>
        <taxon>Betaproteobacteria</taxon>
        <taxon>Nitrosomonadales</taxon>
        <taxon>OM43 clade</taxon>
    </lineage>
</organism>
<sequence>MQYRSKTLKPKQKKIQATALKELCDRTNVQLIINDDIELSKHLDAFGVHLGKYDDNVDKARKLLGPDKCIGVSCYNSLNRVKEAYEKQVDYIALGAFFPTKTKPNAPRATLDILRQARSIGNIPMVAIGGITLENIETLKNEQINCIALVSSLFNSDNIELTAKQFCTILKSWNL</sequence>
<dbReference type="Pfam" id="PF02581">
    <property type="entry name" value="TMP-TENI"/>
    <property type="match status" value="1"/>
</dbReference>
<dbReference type="SUPFAM" id="SSF51391">
    <property type="entry name" value="Thiamin phosphate synthase"/>
    <property type="match status" value="1"/>
</dbReference>
<evidence type="ECO:0000256" key="6">
    <source>
        <dbReference type="ARBA" id="ARBA00022977"/>
    </source>
</evidence>
<dbReference type="GO" id="GO:0046872">
    <property type="term" value="F:metal ion binding"/>
    <property type="evidence" value="ECO:0007669"/>
    <property type="project" value="UniProtKB-KW"/>
</dbReference>
<keyword evidence="3 10" id="KW-0808">Transferase</keyword>
<dbReference type="AlphaFoldDB" id="A0P529"/>
<evidence type="ECO:0000259" key="12">
    <source>
        <dbReference type="Pfam" id="PF02581"/>
    </source>
</evidence>
<dbReference type="InterPro" id="IPR034291">
    <property type="entry name" value="TMP_synthase"/>
</dbReference>
<comment type="catalytic activity">
    <reaction evidence="9 10">
        <text>2-[(2R,5Z)-2-carboxy-4-methylthiazol-5(2H)-ylidene]ethyl phosphate + 4-amino-2-methyl-5-(diphosphooxymethyl)pyrimidine + 2 H(+) = thiamine phosphate + CO2 + diphosphate</text>
        <dbReference type="Rhea" id="RHEA:47844"/>
        <dbReference type="ChEBI" id="CHEBI:15378"/>
        <dbReference type="ChEBI" id="CHEBI:16526"/>
        <dbReference type="ChEBI" id="CHEBI:33019"/>
        <dbReference type="ChEBI" id="CHEBI:37575"/>
        <dbReference type="ChEBI" id="CHEBI:57841"/>
        <dbReference type="ChEBI" id="CHEBI:62899"/>
        <dbReference type="EC" id="2.5.1.3"/>
    </reaction>
</comment>
<evidence type="ECO:0000256" key="11">
    <source>
        <dbReference type="RuleBase" id="RU004253"/>
    </source>
</evidence>
<accession>A0P529</accession>
<dbReference type="EMBL" id="AAUX01000001">
    <property type="protein sequence ID" value="EAV46639.1"/>
    <property type="molecule type" value="Genomic_DNA"/>
</dbReference>
<comment type="pathway">
    <text evidence="2 11">Cofactor biosynthesis; thiamine diphosphate biosynthesis; thiamine phosphate from 4-amino-2-methyl-5-diphosphomethylpyrimidine and 4-methyl-5-(2-phosphoethyl)-thiazole: step 1/1.</text>
</comment>
<evidence type="ECO:0000256" key="1">
    <source>
        <dbReference type="ARBA" id="ARBA00001946"/>
    </source>
</evidence>
<protein>
    <recommendedName>
        <fullName evidence="10">Thiamine-phosphate synthase</fullName>
        <ecNumber evidence="10">2.5.1.3</ecNumber>
    </recommendedName>
    <alternativeName>
        <fullName evidence="10">Thiamine-phosphate pyrophosphorylase</fullName>
    </alternativeName>
</protein>
<evidence type="ECO:0000256" key="5">
    <source>
        <dbReference type="ARBA" id="ARBA00022842"/>
    </source>
</evidence>
<dbReference type="InterPro" id="IPR013785">
    <property type="entry name" value="Aldolase_TIM"/>
</dbReference>
<dbReference type="PANTHER" id="PTHR20857">
    <property type="entry name" value="THIAMINE-PHOSPHATE PYROPHOSPHORYLASE"/>
    <property type="match status" value="1"/>
</dbReference>
<dbReference type="GO" id="GO:0004789">
    <property type="term" value="F:thiamine-phosphate diphosphorylase activity"/>
    <property type="evidence" value="ECO:0007669"/>
    <property type="project" value="UniProtKB-EC"/>
</dbReference>
<dbReference type="GO" id="GO:0009228">
    <property type="term" value="P:thiamine biosynthetic process"/>
    <property type="evidence" value="ECO:0007669"/>
    <property type="project" value="UniProtKB-KW"/>
</dbReference>
<feature type="domain" description="Thiamine phosphate synthase/TenI" evidence="12">
    <location>
        <begin position="1"/>
        <end position="152"/>
    </location>
</feature>
<comment type="similarity">
    <text evidence="10">Belongs to the thiamine-phosphate synthase family.</text>
</comment>
<dbReference type="InterPro" id="IPR022998">
    <property type="entry name" value="ThiamineP_synth_TenI"/>
</dbReference>
<evidence type="ECO:0000313" key="13">
    <source>
        <dbReference type="EMBL" id="EAV46639.1"/>
    </source>
</evidence>
<dbReference type="UniPathway" id="UPA00060">
    <property type="reaction ID" value="UER00141"/>
</dbReference>
<keyword evidence="6 10" id="KW-0784">Thiamine biosynthesis</keyword>
<comment type="catalytic activity">
    <reaction evidence="7 10">
        <text>4-methyl-5-(2-phosphooxyethyl)-thiazole + 4-amino-2-methyl-5-(diphosphooxymethyl)pyrimidine + H(+) = thiamine phosphate + diphosphate</text>
        <dbReference type="Rhea" id="RHEA:22328"/>
        <dbReference type="ChEBI" id="CHEBI:15378"/>
        <dbReference type="ChEBI" id="CHEBI:33019"/>
        <dbReference type="ChEBI" id="CHEBI:37575"/>
        <dbReference type="ChEBI" id="CHEBI:57841"/>
        <dbReference type="ChEBI" id="CHEBI:58296"/>
        <dbReference type="EC" id="2.5.1.3"/>
    </reaction>
</comment>